<dbReference type="InterPro" id="IPR018968">
    <property type="entry name" value="Phasin"/>
</dbReference>
<reference evidence="2 3" key="1">
    <citation type="submission" date="2016-10" db="EMBL/GenBank/DDBJ databases">
        <authorList>
            <person name="de Groot N.N."/>
        </authorList>
    </citation>
    <scope>NUCLEOTIDE SEQUENCE [LARGE SCALE GENOMIC DNA]</scope>
    <source>
        <strain evidence="2 3">DSM 23042</strain>
    </source>
</reference>
<evidence type="ECO:0000313" key="3">
    <source>
        <dbReference type="Proteomes" id="UP000198885"/>
    </source>
</evidence>
<dbReference type="EMBL" id="FOGU01000003">
    <property type="protein sequence ID" value="SER88147.1"/>
    <property type="molecule type" value="Genomic_DNA"/>
</dbReference>
<dbReference type="OrthoDB" id="7875016at2"/>
<evidence type="ECO:0000313" key="2">
    <source>
        <dbReference type="EMBL" id="SER88147.1"/>
    </source>
</evidence>
<proteinExistence type="predicted"/>
<name>A0A1H9STF1_9RHOB</name>
<keyword evidence="3" id="KW-1185">Reference proteome</keyword>
<evidence type="ECO:0000259" key="1">
    <source>
        <dbReference type="Pfam" id="PF09361"/>
    </source>
</evidence>
<feature type="domain" description="Phasin" evidence="1">
    <location>
        <begin position="41"/>
        <end position="114"/>
    </location>
</feature>
<dbReference type="Proteomes" id="UP000198885">
    <property type="component" value="Unassembled WGS sequence"/>
</dbReference>
<dbReference type="RefSeq" id="WP_092690856.1">
    <property type="nucleotide sequence ID" value="NZ_FOGU01000003.1"/>
</dbReference>
<protein>
    <submittedName>
        <fullName evidence="2">Phasin protein</fullName>
    </submittedName>
</protein>
<organism evidence="2 3">
    <name type="scientific">Tranquillimonas rosea</name>
    <dbReference type="NCBI Taxonomy" id="641238"/>
    <lineage>
        <taxon>Bacteria</taxon>
        <taxon>Pseudomonadati</taxon>
        <taxon>Pseudomonadota</taxon>
        <taxon>Alphaproteobacteria</taxon>
        <taxon>Rhodobacterales</taxon>
        <taxon>Roseobacteraceae</taxon>
        <taxon>Tranquillimonas</taxon>
    </lineage>
</organism>
<dbReference type="Pfam" id="PF09361">
    <property type="entry name" value="Phasin_2"/>
    <property type="match status" value="1"/>
</dbReference>
<dbReference type="STRING" id="641238.SAMN04490244_103381"/>
<accession>A0A1H9STF1</accession>
<gene>
    <name evidence="2" type="ORF">SAMN04490244_103381</name>
</gene>
<dbReference type="AlphaFoldDB" id="A0A1H9STF1"/>
<sequence length="139" mass="14916">MAKQNTKSAATDLQNLFDPQGYQDIFQSWAQTGERMMGIATEAATRSTDIASESAKETFSNLREVSQVRDEPADYGKAYSDFAQKQMNLFMRTAQSMSEIGQKTSAEATGLASQAGEDLGNKVAANTQSAANTAAKKAS</sequence>